<dbReference type="GO" id="GO:0001228">
    <property type="term" value="F:DNA-binding transcription activator activity, RNA polymerase II-specific"/>
    <property type="evidence" value="ECO:0007669"/>
    <property type="project" value="TreeGrafter"/>
</dbReference>
<dbReference type="EMBL" id="NJES01000696">
    <property type="protein sequence ID" value="PHH69900.1"/>
    <property type="molecule type" value="Genomic_DNA"/>
</dbReference>
<evidence type="ECO:0000256" key="4">
    <source>
        <dbReference type="SAM" id="MobiDB-lite"/>
    </source>
</evidence>
<dbReference type="AlphaFoldDB" id="A0A2C5YQV1"/>
<dbReference type="GO" id="GO:0000976">
    <property type="term" value="F:transcription cis-regulatory region binding"/>
    <property type="evidence" value="ECO:0007669"/>
    <property type="project" value="InterPro"/>
</dbReference>
<reference evidence="6 7" key="1">
    <citation type="submission" date="2017-06" db="EMBL/GenBank/DDBJ databases">
        <title>Ant-infecting Ophiocordyceps genomes reveal a high diversity of potential behavioral manipulation genes and a possible major role for enterotoxins.</title>
        <authorList>
            <person name="De Bekker C."/>
            <person name="Evans H.C."/>
            <person name="Brachmann A."/>
            <person name="Hughes D.P."/>
        </authorList>
    </citation>
    <scope>NUCLEOTIDE SEQUENCE [LARGE SCALE GENOMIC DNA]</scope>
    <source>
        <strain evidence="6 7">Map16</strain>
    </source>
</reference>
<dbReference type="CDD" id="cd14688">
    <property type="entry name" value="bZIP_YAP"/>
    <property type="match status" value="1"/>
</dbReference>
<organism evidence="6 7">
    <name type="scientific">Ophiocordyceps camponoti-rufipedis</name>
    <dbReference type="NCBI Taxonomy" id="2004952"/>
    <lineage>
        <taxon>Eukaryota</taxon>
        <taxon>Fungi</taxon>
        <taxon>Dikarya</taxon>
        <taxon>Ascomycota</taxon>
        <taxon>Pezizomycotina</taxon>
        <taxon>Sordariomycetes</taxon>
        <taxon>Hypocreomycetidae</taxon>
        <taxon>Hypocreales</taxon>
        <taxon>Ophiocordycipitaceae</taxon>
        <taxon>Ophiocordyceps</taxon>
    </lineage>
</organism>
<comment type="caution">
    <text evidence="6">The sequence shown here is derived from an EMBL/GenBank/DDBJ whole genome shotgun (WGS) entry which is preliminary data.</text>
</comment>
<accession>A0A2C5YQV1</accession>
<evidence type="ECO:0000259" key="5">
    <source>
        <dbReference type="PROSITE" id="PS00036"/>
    </source>
</evidence>
<evidence type="ECO:0000313" key="6">
    <source>
        <dbReference type="EMBL" id="PHH69900.1"/>
    </source>
</evidence>
<evidence type="ECO:0000313" key="7">
    <source>
        <dbReference type="Proteomes" id="UP000226431"/>
    </source>
</evidence>
<dbReference type="InterPro" id="IPR050936">
    <property type="entry name" value="AP-1-like"/>
</dbReference>
<evidence type="ECO:0000256" key="1">
    <source>
        <dbReference type="ARBA" id="ARBA00004123"/>
    </source>
</evidence>
<feature type="region of interest" description="Disordered" evidence="4">
    <location>
        <begin position="85"/>
        <end position="170"/>
    </location>
</feature>
<feature type="region of interest" description="Disordered" evidence="4">
    <location>
        <begin position="227"/>
        <end position="254"/>
    </location>
</feature>
<evidence type="ECO:0000256" key="2">
    <source>
        <dbReference type="ARBA" id="ARBA00023242"/>
    </source>
</evidence>
<proteinExistence type="predicted"/>
<evidence type="ECO:0000256" key="3">
    <source>
        <dbReference type="SAM" id="Coils"/>
    </source>
</evidence>
<feature type="coiled-coil region" evidence="3">
    <location>
        <begin position="188"/>
        <end position="215"/>
    </location>
</feature>
<dbReference type="Gene3D" id="1.20.5.170">
    <property type="match status" value="1"/>
</dbReference>
<dbReference type="InterPro" id="IPR004827">
    <property type="entry name" value="bZIP"/>
</dbReference>
<dbReference type="GO" id="GO:0090575">
    <property type="term" value="C:RNA polymerase II transcription regulator complex"/>
    <property type="evidence" value="ECO:0007669"/>
    <property type="project" value="TreeGrafter"/>
</dbReference>
<feature type="compositionally biased region" description="Basic residues" evidence="4">
    <location>
        <begin position="17"/>
        <end position="30"/>
    </location>
</feature>
<protein>
    <recommendedName>
        <fullName evidence="5">BZIP domain-containing protein</fullName>
    </recommendedName>
</protein>
<feature type="region of interest" description="Disordered" evidence="4">
    <location>
        <begin position="11"/>
        <end position="31"/>
    </location>
</feature>
<dbReference type="Gene3D" id="1.10.238.100">
    <property type="entry name" value="YAP1 redox domain. Chain B"/>
    <property type="match status" value="1"/>
</dbReference>
<feature type="domain" description="BZIP" evidence="5">
    <location>
        <begin position="154"/>
        <end position="169"/>
    </location>
</feature>
<feature type="compositionally biased region" description="Basic residues" evidence="4">
    <location>
        <begin position="153"/>
        <end position="164"/>
    </location>
</feature>
<keyword evidence="7" id="KW-1185">Reference proteome</keyword>
<keyword evidence="3" id="KW-0175">Coiled coil</keyword>
<dbReference type="SUPFAM" id="SSF57959">
    <property type="entry name" value="Leucine zipper domain"/>
    <property type="match status" value="1"/>
</dbReference>
<dbReference type="Proteomes" id="UP000226431">
    <property type="component" value="Unassembled WGS sequence"/>
</dbReference>
<name>A0A2C5YQV1_9HYPO</name>
<comment type="subcellular location">
    <subcellularLocation>
        <location evidence="1">Nucleus</location>
    </subcellularLocation>
</comment>
<keyword evidence="2" id="KW-0539">Nucleus</keyword>
<gene>
    <name evidence="6" type="ORF">CDD80_6383</name>
</gene>
<dbReference type="STRING" id="2004952.A0A2C5YQV1"/>
<dbReference type="PANTHER" id="PTHR40621:SF8">
    <property type="entry name" value="AP-1-LIKE TRANSCRIPTION FACTOR YAP3"/>
    <property type="match status" value="1"/>
</dbReference>
<dbReference type="InterPro" id="IPR046347">
    <property type="entry name" value="bZIP_sf"/>
</dbReference>
<dbReference type="PROSITE" id="PS00036">
    <property type="entry name" value="BZIP_BASIC"/>
    <property type="match status" value="1"/>
</dbReference>
<dbReference type="OrthoDB" id="4940293at2759"/>
<sequence>MDHYLGQFQQGGFTSGAHHHQQQHHQHQHQHQQVFEPFLEPLPTVITHQFDAGESEDIAECNGWKADAAQGVFEVDPRAFDFVSNYQQQQQQQQQHHHPQQLHHPFVDPPTPPSSTVGAAVPFGPHLPPPRNALGAVLQRGSDEEEVLTPAQARRKTQNRRAQRAFRERREKYQRDLEAEIAHQAAQLADKDAENQLLRRNNQAQSNELEILRAAQVANQATLSPTAYHHHHHHHSNTTDGVVVRRGGSPGRRRARHLDRGQKLLSSDEAWDVIISHPDYRRGLVDLGDVGDRLKAVLRFDGTKPAFEEEDVLGAIGQSVGCGSDDLL</sequence>
<dbReference type="PANTHER" id="PTHR40621">
    <property type="entry name" value="TRANSCRIPTION FACTOR KAPC-RELATED"/>
    <property type="match status" value="1"/>
</dbReference>